<reference evidence="2" key="3">
    <citation type="submission" date="2021-06" db="EMBL/GenBank/DDBJ databases">
        <title>Genomic Description and Analysis of Intracellular Bacteria, Candidatus Berkiella cookevillensis and Candidatus Berkiella aquae.</title>
        <authorList>
            <person name="Kidane D.T."/>
            <person name="Mehari Y.T."/>
            <person name="Rice F.C."/>
            <person name="Arivett B.A."/>
            <person name="Farone A.L."/>
            <person name="Berk S.G."/>
            <person name="Farone M.B."/>
        </authorList>
    </citation>
    <scope>NUCLEOTIDE SEQUENCE</scope>
    <source>
        <strain evidence="2">CC99</strain>
    </source>
</reference>
<keyword evidence="3" id="KW-1185">Reference proteome</keyword>
<protein>
    <submittedName>
        <fullName evidence="1">Uncharacterized protein</fullName>
    </submittedName>
</protein>
<dbReference type="RefSeq" id="WP_057622680.1">
    <property type="nucleotide sequence ID" value="NZ_LKHV02000001.1"/>
</dbReference>
<proteinExistence type="predicted"/>
<dbReference type="EMBL" id="LKHV02000001">
    <property type="protein sequence ID" value="MCS5708468.1"/>
    <property type="molecule type" value="Genomic_DNA"/>
</dbReference>
<evidence type="ECO:0000313" key="2">
    <source>
        <dbReference type="EMBL" id="MCS5708468.1"/>
    </source>
</evidence>
<comment type="caution">
    <text evidence="1">The sequence shown here is derived from an EMBL/GenBank/DDBJ whole genome shotgun (WGS) entry which is preliminary data.</text>
</comment>
<name>A0A0Q9YQH7_9GAMM</name>
<sequence>MLSSFTPTDSCVEPDIHPLQSRLLGLLDQTWDKCEKNSVGVDNQERYAMVAQVPRVVENRAKANIAFDAISSELNNIHSDEAVLAFLESPLIKSEGLFFRILRGKINKYLVPDFEPEVQEKIRYQK</sequence>
<evidence type="ECO:0000313" key="3">
    <source>
        <dbReference type="Proteomes" id="UP000051494"/>
    </source>
</evidence>
<evidence type="ECO:0000313" key="1">
    <source>
        <dbReference type="EMBL" id="KRG19954.1"/>
    </source>
</evidence>
<dbReference type="EMBL" id="LKHV01000001">
    <property type="protein sequence ID" value="KRG19954.1"/>
    <property type="molecule type" value="Genomic_DNA"/>
</dbReference>
<organism evidence="1">
    <name type="scientific">Candidatus Berkiella cookevillensis</name>
    <dbReference type="NCBI Taxonomy" id="437022"/>
    <lineage>
        <taxon>Bacteria</taxon>
        <taxon>Pseudomonadati</taxon>
        <taxon>Pseudomonadota</taxon>
        <taxon>Gammaproteobacteria</taxon>
        <taxon>Candidatus Berkiellales</taxon>
        <taxon>Candidatus Berkiellaceae</taxon>
        <taxon>Candidatus Berkiella</taxon>
    </lineage>
</organism>
<reference evidence="1" key="1">
    <citation type="submission" date="2015-09" db="EMBL/GenBank/DDBJ databases">
        <title>Draft Genome Sequences of Two Novel Amoeba-resistant Intranuclear Bacteria, Candidatus Berkiella cookevillensis and Candidatus Berkiella aquae.</title>
        <authorList>
            <person name="Mehari Y.T."/>
            <person name="Arivett B.A."/>
            <person name="Farone A.L."/>
            <person name="Gunderson J.H."/>
            <person name="Farone M.B."/>
        </authorList>
    </citation>
    <scope>NUCLEOTIDE SEQUENCE [LARGE SCALE GENOMIC DNA]</scope>
    <source>
        <strain evidence="1">CC99</strain>
    </source>
</reference>
<dbReference type="OrthoDB" id="9909788at2"/>
<accession>A0A0Q9YQH7</accession>
<reference evidence="2" key="2">
    <citation type="journal article" date="2016" name="Genome Announc.">
        <title>Draft Genome Sequences of Two Novel Amoeba-Resistant Intranuclear Bacteria, 'Candidatus Berkiella cookevillensis' and 'Candidatus Berkiella aquae'.</title>
        <authorList>
            <person name="Mehari Y.T."/>
            <person name="Arivett B.A."/>
            <person name="Farone A.L."/>
            <person name="Gunderson J.H."/>
            <person name="Farone M.B."/>
        </authorList>
    </citation>
    <scope>NUCLEOTIDE SEQUENCE</scope>
    <source>
        <strain evidence="2">CC99</strain>
    </source>
</reference>
<gene>
    <name evidence="1" type="ORF">CC99x_00175</name>
    <name evidence="2" type="ORF">CC99x_006055</name>
</gene>
<dbReference type="AlphaFoldDB" id="A0A0Q9YQH7"/>
<dbReference type="Proteomes" id="UP000051494">
    <property type="component" value="Unassembled WGS sequence"/>
</dbReference>